<protein>
    <submittedName>
        <fullName evidence="1">Uncharacterized protein</fullName>
    </submittedName>
</protein>
<name>A0A383DE56_9ZZZZ</name>
<feature type="non-terminal residue" evidence="1">
    <location>
        <position position="231"/>
    </location>
</feature>
<dbReference type="EMBL" id="UINC01216504">
    <property type="protein sequence ID" value="SVE42671.1"/>
    <property type="molecule type" value="Genomic_DNA"/>
</dbReference>
<accession>A0A383DE56</accession>
<gene>
    <name evidence="1" type="ORF">METZ01_LOCUS495525</name>
</gene>
<sequence>MILFNEKTIKKILPNVLYKLYSHLININFRYYSFSYNDTSTCASDLFLYRKGEFQTHFIAENRLSILMDQEITCHHTITCFDRNGKVVGVLNTSKSDIHTHISLSEIDQGLDEYGSFIHTTLYDLDSLKRSALTEKIGQHRSYTGFRSVEYGTDGVFSYVHGNFGGISIDNQGNIKLRATSRKPFCYVPQFSFESKLKYELFFSNPTPKRIRVTLYSHSTYEDNSEIGYLE</sequence>
<reference evidence="1" key="1">
    <citation type="submission" date="2018-05" db="EMBL/GenBank/DDBJ databases">
        <authorList>
            <person name="Lanie J.A."/>
            <person name="Ng W.-L."/>
            <person name="Kazmierczak K.M."/>
            <person name="Andrzejewski T.M."/>
            <person name="Davidsen T.M."/>
            <person name="Wayne K.J."/>
            <person name="Tettelin H."/>
            <person name="Glass J.I."/>
            <person name="Rusch D."/>
            <person name="Podicherti R."/>
            <person name="Tsui H.-C.T."/>
            <person name="Winkler M.E."/>
        </authorList>
    </citation>
    <scope>NUCLEOTIDE SEQUENCE</scope>
</reference>
<organism evidence="1">
    <name type="scientific">marine metagenome</name>
    <dbReference type="NCBI Taxonomy" id="408172"/>
    <lineage>
        <taxon>unclassified sequences</taxon>
        <taxon>metagenomes</taxon>
        <taxon>ecological metagenomes</taxon>
    </lineage>
</organism>
<dbReference type="AlphaFoldDB" id="A0A383DE56"/>
<evidence type="ECO:0000313" key="1">
    <source>
        <dbReference type="EMBL" id="SVE42671.1"/>
    </source>
</evidence>
<proteinExistence type="predicted"/>